<accession>A0A6L7IWV2</accession>
<reference evidence="2 3" key="1">
    <citation type="submission" date="2020-10" db="EMBL/GenBank/DDBJ databases">
        <title>Eggerthella sp. nov., isolated from human feces.</title>
        <authorList>
            <person name="Yajun G."/>
        </authorList>
    </citation>
    <scope>NUCLEOTIDE SEQUENCE [LARGE SCALE GENOMIC DNA]</scope>
    <source>
        <strain evidence="2 3">HF-1101</strain>
    </source>
</reference>
<sequence length="161" mass="18360">MFNSFALNSKYQRLESLFEKVNDASAHNQELYAHWARYLAVLVSGFMEECVEEIFSNYVDGCANPKTASFVKSSIVGMRSNPNYNKLRTIVSKFDKNWATSLDDFSIQEGRQDALDSVMSIRHSVAHGRDSGITMASLRSYFDKCIEIMLYIEDMCKGQHV</sequence>
<name>A0A6L7IWV2_9ACTN</name>
<evidence type="ECO:0000259" key="1">
    <source>
        <dbReference type="Pfam" id="PF18735"/>
    </source>
</evidence>
<proteinExistence type="predicted"/>
<dbReference type="AlphaFoldDB" id="A0A6L7IWV2"/>
<dbReference type="Proteomes" id="UP000478463">
    <property type="component" value="Chromosome"/>
</dbReference>
<feature type="domain" description="RiboL-PSP-HEPN" evidence="1">
    <location>
        <begin position="11"/>
        <end position="156"/>
    </location>
</feature>
<dbReference type="EMBL" id="CP063310">
    <property type="protein sequence ID" value="QOS67112.1"/>
    <property type="molecule type" value="Genomic_DNA"/>
</dbReference>
<gene>
    <name evidence="2" type="ORF">GS424_011260</name>
</gene>
<dbReference type="RefSeq" id="WP_160943354.1">
    <property type="nucleotide sequence ID" value="NZ_CP063310.1"/>
</dbReference>
<dbReference type="KEGG" id="egd:GS424_011260"/>
<protein>
    <recommendedName>
        <fullName evidence="1">RiboL-PSP-HEPN domain-containing protein</fullName>
    </recommendedName>
</protein>
<evidence type="ECO:0000313" key="2">
    <source>
        <dbReference type="EMBL" id="QOS67112.1"/>
    </source>
</evidence>
<organism evidence="2 3">
    <name type="scientific">Eggerthella guodeyinii</name>
    <dbReference type="NCBI Taxonomy" id="2690837"/>
    <lineage>
        <taxon>Bacteria</taxon>
        <taxon>Bacillati</taxon>
        <taxon>Actinomycetota</taxon>
        <taxon>Coriobacteriia</taxon>
        <taxon>Eggerthellales</taxon>
        <taxon>Eggerthellaceae</taxon>
        <taxon>Eggerthella</taxon>
    </lineage>
</organism>
<evidence type="ECO:0000313" key="3">
    <source>
        <dbReference type="Proteomes" id="UP000478463"/>
    </source>
</evidence>
<dbReference type="InterPro" id="IPR041519">
    <property type="entry name" value="HEPN_RiboL-PSP"/>
</dbReference>
<dbReference type="Pfam" id="PF18735">
    <property type="entry name" value="HEPN_RiboL-PSP"/>
    <property type="match status" value="1"/>
</dbReference>